<evidence type="ECO:0000259" key="1">
    <source>
        <dbReference type="SMART" id="SM00470"/>
    </source>
</evidence>
<dbReference type="InterPro" id="IPR050336">
    <property type="entry name" value="Chromosome_partition/occlusion"/>
</dbReference>
<dbReference type="SUPFAM" id="SSF110849">
    <property type="entry name" value="ParB/Sulfiredoxin"/>
    <property type="match status" value="1"/>
</dbReference>
<dbReference type="SMART" id="SM00470">
    <property type="entry name" value="ParB"/>
    <property type="match status" value="1"/>
</dbReference>
<dbReference type="Pfam" id="PF02195">
    <property type="entry name" value="ParB_N"/>
    <property type="match status" value="1"/>
</dbReference>
<protein>
    <recommendedName>
        <fullName evidence="1">ParB-like N-terminal domain-containing protein</fullName>
    </recommendedName>
</protein>
<dbReference type="Gene3D" id="3.90.1530.10">
    <property type="entry name" value="Conserved hypothetical protein from pyrococcus furiosus pfu- 392566-001, ParB domain"/>
    <property type="match status" value="1"/>
</dbReference>
<dbReference type="EMBL" id="BARV01007041">
    <property type="protein sequence ID" value="GAI18319.1"/>
    <property type="molecule type" value="Genomic_DNA"/>
</dbReference>
<gene>
    <name evidence="2" type="ORF">S06H3_14396</name>
</gene>
<organism evidence="2">
    <name type="scientific">marine sediment metagenome</name>
    <dbReference type="NCBI Taxonomy" id="412755"/>
    <lineage>
        <taxon>unclassified sequences</taxon>
        <taxon>metagenomes</taxon>
        <taxon>ecological metagenomes</taxon>
    </lineage>
</organism>
<dbReference type="GO" id="GO:0005694">
    <property type="term" value="C:chromosome"/>
    <property type="evidence" value="ECO:0007669"/>
    <property type="project" value="TreeGrafter"/>
</dbReference>
<sequence>MVISNISKEIYEIDLKEIEISDFNVRLTDKEAEIDDLAKSIKKHGLLQPVVLRGSYGSPPYELVVGQRRFRAHQAIPKKTIQQSGSFHI</sequence>
<reference evidence="2" key="1">
    <citation type="journal article" date="2014" name="Front. Microbiol.">
        <title>High frequency of phylogenetically diverse reductive dehalogenase-homologous genes in deep subseafloor sedimentary metagenomes.</title>
        <authorList>
            <person name="Kawai M."/>
            <person name="Futagami T."/>
            <person name="Toyoda A."/>
            <person name="Takaki Y."/>
            <person name="Nishi S."/>
            <person name="Hori S."/>
            <person name="Arai W."/>
            <person name="Tsubouchi T."/>
            <person name="Morono Y."/>
            <person name="Uchiyama I."/>
            <person name="Ito T."/>
            <person name="Fujiyama A."/>
            <person name="Inagaki F."/>
            <person name="Takami H."/>
        </authorList>
    </citation>
    <scope>NUCLEOTIDE SEQUENCE</scope>
    <source>
        <strain evidence="2">Expedition CK06-06</strain>
    </source>
</reference>
<accession>X1NI16</accession>
<evidence type="ECO:0000313" key="2">
    <source>
        <dbReference type="EMBL" id="GAI18319.1"/>
    </source>
</evidence>
<dbReference type="PANTHER" id="PTHR33375">
    <property type="entry name" value="CHROMOSOME-PARTITIONING PROTEIN PARB-RELATED"/>
    <property type="match status" value="1"/>
</dbReference>
<dbReference type="AlphaFoldDB" id="X1NI16"/>
<name>X1NI16_9ZZZZ</name>
<dbReference type="GO" id="GO:0007059">
    <property type="term" value="P:chromosome segregation"/>
    <property type="evidence" value="ECO:0007669"/>
    <property type="project" value="TreeGrafter"/>
</dbReference>
<dbReference type="PANTHER" id="PTHR33375:SF1">
    <property type="entry name" value="CHROMOSOME-PARTITIONING PROTEIN PARB-RELATED"/>
    <property type="match status" value="1"/>
</dbReference>
<feature type="domain" description="ParB-like N-terminal" evidence="1">
    <location>
        <begin position="11"/>
        <end position="89"/>
    </location>
</feature>
<proteinExistence type="predicted"/>
<comment type="caution">
    <text evidence="2">The sequence shown here is derived from an EMBL/GenBank/DDBJ whole genome shotgun (WGS) entry which is preliminary data.</text>
</comment>
<dbReference type="InterPro" id="IPR036086">
    <property type="entry name" value="ParB/Sulfiredoxin_sf"/>
</dbReference>
<dbReference type="InterPro" id="IPR003115">
    <property type="entry name" value="ParB_N"/>
</dbReference>